<feature type="region of interest" description="Disordered" evidence="1">
    <location>
        <begin position="122"/>
        <end position="202"/>
    </location>
</feature>
<evidence type="ECO:0000313" key="3">
    <source>
        <dbReference type="Proteomes" id="UP001596058"/>
    </source>
</evidence>
<feature type="compositionally biased region" description="Acidic residues" evidence="1">
    <location>
        <begin position="158"/>
        <end position="169"/>
    </location>
</feature>
<dbReference type="EMBL" id="JBHSPA010000089">
    <property type="protein sequence ID" value="MFC5833156.1"/>
    <property type="molecule type" value="Genomic_DNA"/>
</dbReference>
<evidence type="ECO:0000313" key="2">
    <source>
        <dbReference type="EMBL" id="MFC5833156.1"/>
    </source>
</evidence>
<evidence type="ECO:0000256" key="1">
    <source>
        <dbReference type="SAM" id="MobiDB-lite"/>
    </source>
</evidence>
<dbReference type="RefSeq" id="WP_379522582.1">
    <property type="nucleotide sequence ID" value="NZ_JBHSPA010000089.1"/>
</dbReference>
<proteinExistence type="predicted"/>
<accession>A0ABW1D909</accession>
<reference evidence="3" key="1">
    <citation type="journal article" date="2019" name="Int. J. Syst. Evol. Microbiol.">
        <title>The Global Catalogue of Microorganisms (GCM) 10K type strain sequencing project: providing services to taxonomists for standard genome sequencing and annotation.</title>
        <authorList>
            <consortium name="The Broad Institute Genomics Platform"/>
            <consortium name="The Broad Institute Genome Sequencing Center for Infectious Disease"/>
            <person name="Wu L."/>
            <person name="Ma J."/>
        </authorList>
    </citation>
    <scope>NUCLEOTIDE SEQUENCE [LARGE SCALE GENOMIC DNA]</scope>
    <source>
        <strain evidence="3">CCUG 53903</strain>
    </source>
</reference>
<sequence length="320" mass="34615">MADSQAEPGRRCASPFCRNRLPADATTRRRYCSGACRQAAWRIDNPFATPAPAPPDPHELAVLEEKVRRRAAHLAVHAKHIADPLTGTGKQTVALRTLPDLVEGLLAAHVAARRAAGDTWEQVGQTLTMHPDTARRRFGRQSDDDPGDSQDQGGGEDNGNDDGPADDAEQTAPTAPTALTAPSQANEPVDDVARPWTSEADPLSRPLWYTDAELDAVQVVKSDIQDDVPIYWVIIAGELLGTVTRRLGGHGWRAYHRNGTLATHTGPGKHPATMAAAVLDLVADVHRTWQNRRASRAAPLSGWPTVAKRNDPFGRATCCR</sequence>
<name>A0ABW1D909_9ACTN</name>
<feature type="compositionally biased region" description="Low complexity" evidence="1">
    <location>
        <begin position="170"/>
        <end position="185"/>
    </location>
</feature>
<protein>
    <submittedName>
        <fullName evidence="2">Uncharacterized protein</fullName>
    </submittedName>
</protein>
<feature type="compositionally biased region" description="Basic and acidic residues" evidence="1">
    <location>
        <begin position="132"/>
        <end position="143"/>
    </location>
</feature>
<organism evidence="2 3">
    <name type="scientific">Nonomuraea insulae</name>
    <dbReference type="NCBI Taxonomy" id="1616787"/>
    <lineage>
        <taxon>Bacteria</taxon>
        <taxon>Bacillati</taxon>
        <taxon>Actinomycetota</taxon>
        <taxon>Actinomycetes</taxon>
        <taxon>Streptosporangiales</taxon>
        <taxon>Streptosporangiaceae</taxon>
        <taxon>Nonomuraea</taxon>
    </lineage>
</organism>
<comment type="caution">
    <text evidence="2">The sequence shown here is derived from an EMBL/GenBank/DDBJ whole genome shotgun (WGS) entry which is preliminary data.</text>
</comment>
<gene>
    <name evidence="2" type="ORF">ACFPZ3_55690</name>
</gene>
<keyword evidence="3" id="KW-1185">Reference proteome</keyword>
<dbReference type="Proteomes" id="UP001596058">
    <property type="component" value="Unassembled WGS sequence"/>
</dbReference>